<dbReference type="Proteomes" id="UP001234178">
    <property type="component" value="Unassembled WGS sequence"/>
</dbReference>
<proteinExistence type="predicted"/>
<comment type="caution">
    <text evidence="2">The sequence shown here is derived from an EMBL/GenBank/DDBJ whole genome shotgun (WGS) entry which is preliminary data.</text>
</comment>
<protein>
    <submittedName>
        <fullName evidence="2">Uncharacterized protein</fullName>
    </submittedName>
</protein>
<keyword evidence="3" id="KW-1185">Reference proteome</keyword>
<reference evidence="2 3" key="1">
    <citation type="journal article" date="2023" name="Nucleic Acids Res.">
        <title>The hologenome of Daphnia magna reveals possible DNA methylation and microbiome-mediated evolution of the host genome.</title>
        <authorList>
            <person name="Chaturvedi A."/>
            <person name="Li X."/>
            <person name="Dhandapani V."/>
            <person name="Marshall H."/>
            <person name="Kissane S."/>
            <person name="Cuenca-Cambronero M."/>
            <person name="Asole G."/>
            <person name="Calvet F."/>
            <person name="Ruiz-Romero M."/>
            <person name="Marangio P."/>
            <person name="Guigo R."/>
            <person name="Rago D."/>
            <person name="Mirbahai L."/>
            <person name="Eastwood N."/>
            <person name="Colbourne J.K."/>
            <person name="Zhou J."/>
            <person name="Mallon E."/>
            <person name="Orsini L."/>
        </authorList>
    </citation>
    <scope>NUCLEOTIDE SEQUENCE [LARGE SCALE GENOMIC DNA]</scope>
    <source>
        <strain evidence="2">LRV0_1</strain>
    </source>
</reference>
<feature type="compositionally biased region" description="Basic and acidic residues" evidence="1">
    <location>
        <begin position="146"/>
        <end position="165"/>
    </location>
</feature>
<organism evidence="2 3">
    <name type="scientific">Daphnia magna</name>
    <dbReference type="NCBI Taxonomy" id="35525"/>
    <lineage>
        <taxon>Eukaryota</taxon>
        <taxon>Metazoa</taxon>
        <taxon>Ecdysozoa</taxon>
        <taxon>Arthropoda</taxon>
        <taxon>Crustacea</taxon>
        <taxon>Branchiopoda</taxon>
        <taxon>Diplostraca</taxon>
        <taxon>Cladocera</taxon>
        <taxon>Anomopoda</taxon>
        <taxon>Daphniidae</taxon>
        <taxon>Daphnia</taxon>
    </lineage>
</organism>
<dbReference type="EMBL" id="JAOYFB010000041">
    <property type="protein sequence ID" value="KAK4045042.1"/>
    <property type="molecule type" value="Genomic_DNA"/>
</dbReference>
<sequence>MQRLFRIARRRNDEFVESAFVPPDRSRPFLVDEDRRFPAKEADERVTRDRDAGRLTEVPDKRLYFANRRPGSSDRPSRARGRLRRRRPHRDAALPVGGQTEELRRVRAPLCELIELCRRMNAVSAGDRLVHPGERVVNARKCRLRRGDARAAEEQRGGEKGEQAKRVPAHRRATVPELPRSVAGIFE</sequence>
<feature type="region of interest" description="Disordered" evidence="1">
    <location>
        <begin position="62"/>
        <end position="97"/>
    </location>
</feature>
<feature type="compositionally biased region" description="Basic residues" evidence="1">
    <location>
        <begin position="78"/>
        <end position="89"/>
    </location>
</feature>
<gene>
    <name evidence="2" type="ORF">OUZ56_032450</name>
</gene>
<evidence type="ECO:0000313" key="3">
    <source>
        <dbReference type="Proteomes" id="UP001234178"/>
    </source>
</evidence>
<evidence type="ECO:0000313" key="2">
    <source>
        <dbReference type="EMBL" id="KAK4045042.1"/>
    </source>
</evidence>
<evidence type="ECO:0000256" key="1">
    <source>
        <dbReference type="SAM" id="MobiDB-lite"/>
    </source>
</evidence>
<accession>A0ABR0B8Y1</accession>
<name>A0ABR0B8Y1_9CRUS</name>
<feature type="region of interest" description="Disordered" evidence="1">
    <location>
        <begin position="146"/>
        <end position="187"/>
    </location>
</feature>